<sequence>MQPGWQSSSSSSSCSSSSSSSCSPSSSSCSPSCSPTPSHYSNHPSWGVFDGGSGPLKRLGMKSPEVGANITPENPPSA</sequence>
<name>A0ACC2H922_DALPE</name>
<dbReference type="Proteomes" id="UP001157502">
    <property type="component" value="Chromosome 5"/>
</dbReference>
<dbReference type="EMBL" id="CM055732">
    <property type="protein sequence ID" value="KAJ8012220.1"/>
    <property type="molecule type" value="Genomic_DNA"/>
</dbReference>
<gene>
    <name evidence="1" type="ORF">DPEC_G00066430</name>
</gene>
<comment type="caution">
    <text evidence="1">The sequence shown here is derived from an EMBL/GenBank/DDBJ whole genome shotgun (WGS) entry which is preliminary data.</text>
</comment>
<organism evidence="1 2">
    <name type="scientific">Dallia pectoralis</name>
    <name type="common">Alaska blackfish</name>
    <dbReference type="NCBI Taxonomy" id="75939"/>
    <lineage>
        <taxon>Eukaryota</taxon>
        <taxon>Metazoa</taxon>
        <taxon>Chordata</taxon>
        <taxon>Craniata</taxon>
        <taxon>Vertebrata</taxon>
        <taxon>Euteleostomi</taxon>
        <taxon>Actinopterygii</taxon>
        <taxon>Neopterygii</taxon>
        <taxon>Teleostei</taxon>
        <taxon>Protacanthopterygii</taxon>
        <taxon>Esociformes</taxon>
        <taxon>Umbridae</taxon>
        <taxon>Dallia</taxon>
    </lineage>
</organism>
<reference evidence="1" key="1">
    <citation type="submission" date="2021-05" db="EMBL/GenBank/DDBJ databases">
        <authorList>
            <person name="Pan Q."/>
            <person name="Jouanno E."/>
            <person name="Zahm M."/>
            <person name="Klopp C."/>
            <person name="Cabau C."/>
            <person name="Louis A."/>
            <person name="Berthelot C."/>
            <person name="Parey E."/>
            <person name="Roest Crollius H."/>
            <person name="Montfort J."/>
            <person name="Robinson-Rechavi M."/>
            <person name="Bouchez O."/>
            <person name="Lampietro C."/>
            <person name="Lopez Roques C."/>
            <person name="Donnadieu C."/>
            <person name="Postlethwait J."/>
            <person name="Bobe J."/>
            <person name="Dillon D."/>
            <person name="Chandos A."/>
            <person name="von Hippel F."/>
            <person name="Guiguen Y."/>
        </authorList>
    </citation>
    <scope>NUCLEOTIDE SEQUENCE</scope>
    <source>
        <strain evidence="1">YG-Jan2019</strain>
    </source>
</reference>
<keyword evidence="2" id="KW-1185">Reference proteome</keyword>
<accession>A0ACC2H922</accession>
<protein>
    <submittedName>
        <fullName evidence="1">Uncharacterized protein</fullName>
    </submittedName>
</protein>
<evidence type="ECO:0000313" key="2">
    <source>
        <dbReference type="Proteomes" id="UP001157502"/>
    </source>
</evidence>
<evidence type="ECO:0000313" key="1">
    <source>
        <dbReference type="EMBL" id="KAJ8012220.1"/>
    </source>
</evidence>
<proteinExistence type="predicted"/>